<dbReference type="EMBL" id="JAOEEO010000001">
    <property type="protein sequence ID" value="MDH0563780.1"/>
    <property type="molecule type" value="Genomic_DNA"/>
</dbReference>
<name>A0AA42I7Y8_9GAMM</name>
<accession>A0AA42I7Y8</accession>
<proteinExistence type="predicted"/>
<evidence type="ECO:0000313" key="2">
    <source>
        <dbReference type="Proteomes" id="UP001159329"/>
    </source>
</evidence>
<dbReference type="RefSeq" id="WP_279695100.1">
    <property type="nucleotide sequence ID" value="NZ_JAOEEO010000001.1"/>
</dbReference>
<gene>
    <name evidence="1" type="ORF">N7644_08755</name>
</gene>
<comment type="caution">
    <text evidence="1">The sequence shown here is derived from an EMBL/GenBank/DDBJ whole genome shotgun (WGS) entry which is preliminary data.</text>
</comment>
<organism evidence="1 2">
    <name type="scientific">Acinetobacter courvalinii</name>
    <dbReference type="NCBI Taxonomy" id="280147"/>
    <lineage>
        <taxon>Bacteria</taxon>
        <taxon>Pseudomonadati</taxon>
        <taxon>Pseudomonadota</taxon>
        <taxon>Gammaproteobacteria</taxon>
        <taxon>Moraxellales</taxon>
        <taxon>Moraxellaceae</taxon>
        <taxon>Acinetobacter</taxon>
    </lineage>
</organism>
<reference evidence="1" key="1">
    <citation type="submission" date="2022-09" db="EMBL/GenBank/DDBJ databases">
        <title>Intensive care unit water sources are persistently colonized with multi-drug resistant bacteria and are the site of extensive horizontal gene transfer of antibiotic resistance genes.</title>
        <authorList>
            <person name="Diorio-Toth L."/>
        </authorList>
    </citation>
    <scope>NUCLEOTIDE SEQUENCE</scope>
    <source>
        <strain evidence="1">GD04005</strain>
    </source>
</reference>
<dbReference type="Proteomes" id="UP001159329">
    <property type="component" value="Unassembled WGS sequence"/>
</dbReference>
<evidence type="ECO:0000313" key="1">
    <source>
        <dbReference type="EMBL" id="MDH0563780.1"/>
    </source>
</evidence>
<sequence>MYSKYYAIKEIINDYIRKFDHEPDVLFINEVEFMEISKLPEVVHKTRRGGRTFDTDLNYVLIDIDIKPCVFSKAVLDEVIDKRRNEDRVNDKNDEIVEIPIIHKVTLTRAGTDIEKIPALLINAYSKSLRQYT</sequence>
<dbReference type="AlphaFoldDB" id="A0AA42I7Y8"/>
<protein>
    <submittedName>
        <fullName evidence="1">Uncharacterized protein</fullName>
    </submittedName>
</protein>